<reference evidence="3" key="1">
    <citation type="submission" date="2021-02" db="EMBL/GenBank/DDBJ databases">
        <authorList>
            <person name="Nowell W R."/>
        </authorList>
    </citation>
    <scope>NUCLEOTIDE SEQUENCE</scope>
</reference>
<dbReference type="AlphaFoldDB" id="A0A816CK77"/>
<evidence type="ECO:0000313" key="2">
    <source>
        <dbReference type="EMBL" id="CAF1404346.1"/>
    </source>
</evidence>
<gene>
    <name evidence="3" type="ORF">JXQ802_LOCUS51141</name>
    <name evidence="2" type="ORF">PYM288_LOCUS34929</name>
</gene>
<evidence type="ECO:0000256" key="1">
    <source>
        <dbReference type="SAM" id="Phobius"/>
    </source>
</evidence>
<proteinExistence type="predicted"/>
<keyword evidence="1" id="KW-0812">Transmembrane</keyword>
<sequence>MQRTKRQKNDMVQISNSNKKQKLGNQITTINSNKYCLEDLANEILYEIFGYLNGYDIYKGFYNLNNRFQNLAINSNILTKINISTISKSNFEDYYHNILIPNQSQINFLRLSNPFVAEIIFSEPRLILNFIRLETIILDYVQEKNFNKFFDYLICLTTLHAITIFFVQDISSLDIIFSQIFRLSTLKYFKIEYQQLLSIDFTNYDSSSIEYLIIKGSFPFSAFHNLLCCLPKLQHLSINHFDTHYGYQKRNKSSSIQLKYLKHVSLKLNFVCFDEFEKIIKEFFHHIQILRLTTSCDEKYLDAKRWQQLILFHIPYLHYSLFHLFRRKDYTYNWEIDEELDLNHQRENSKSVKHLYIGCGRKLNRQNYFPNVIQLTISCYVEKLDDYSFITNLECMISLKQLTKLDINIWGFPFEEIIKLLRLTPNLYTLRFNAYSLQEIDSNSTKYNILLQHVLKKNKIENLLLTGDCSLNQIRFIVYVFSKLKYLKIRINSTTEISSIIRYLLSKTHNQAQHLFYLCISQIPEEYLKEIKDLIKLENLLDNYSIQYINNNLHLWW</sequence>
<dbReference type="SUPFAM" id="SSF52047">
    <property type="entry name" value="RNI-like"/>
    <property type="match status" value="1"/>
</dbReference>
<dbReference type="Proteomes" id="UP000663870">
    <property type="component" value="Unassembled WGS sequence"/>
</dbReference>
<keyword evidence="4" id="KW-1185">Reference proteome</keyword>
<organism evidence="3 4">
    <name type="scientific">Rotaria sordida</name>
    <dbReference type="NCBI Taxonomy" id="392033"/>
    <lineage>
        <taxon>Eukaryota</taxon>
        <taxon>Metazoa</taxon>
        <taxon>Spiralia</taxon>
        <taxon>Gnathifera</taxon>
        <taxon>Rotifera</taxon>
        <taxon>Eurotatoria</taxon>
        <taxon>Bdelloidea</taxon>
        <taxon>Philodinida</taxon>
        <taxon>Philodinidae</taxon>
        <taxon>Rotaria</taxon>
    </lineage>
</organism>
<keyword evidence="1" id="KW-0472">Membrane</keyword>
<evidence type="ECO:0000313" key="4">
    <source>
        <dbReference type="Proteomes" id="UP000663870"/>
    </source>
</evidence>
<dbReference type="EMBL" id="CAJNOH010005646">
    <property type="protein sequence ID" value="CAF1404346.1"/>
    <property type="molecule type" value="Genomic_DNA"/>
</dbReference>
<name>A0A816CK77_9BILA</name>
<evidence type="ECO:0008006" key="5">
    <source>
        <dbReference type="Google" id="ProtNLM"/>
    </source>
</evidence>
<accession>A0A816CK77</accession>
<comment type="caution">
    <text evidence="3">The sequence shown here is derived from an EMBL/GenBank/DDBJ whole genome shotgun (WGS) entry which is preliminary data.</text>
</comment>
<dbReference type="Proteomes" id="UP000663854">
    <property type="component" value="Unassembled WGS sequence"/>
</dbReference>
<dbReference type="EMBL" id="CAJNOL010007156">
    <property type="protein sequence ID" value="CAF1625583.1"/>
    <property type="molecule type" value="Genomic_DNA"/>
</dbReference>
<keyword evidence="1" id="KW-1133">Transmembrane helix</keyword>
<evidence type="ECO:0000313" key="3">
    <source>
        <dbReference type="EMBL" id="CAF1625583.1"/>
    </source>
</evidence>
<protein>
    <recommendedName>
        <fullName evidence="5">F-box domain-containing protein</fullName>
    </recommendedName>
</protein>
<feature type="transmembrane region" description="Helical" evidence="1">
    <location>
        <begin position="149"/>
        <end position="167"/>
    </location>
</feature>